<reference evidence="1" key="1">
    <citation type="submission" date="2018-04" db="EMBL/GenBank/DDBJ databases">
        <title>Whole genome sequencing of Hypsizygus marmoreus.</title>
        <authorList>
            <person name="Choi I.-G."/>
            <person name="Min B."/>
            <person name="Kim J.-G."/>
            <person name="Kim S."/>
            <person name="Oh Y.-L."/>
            <person name="Kong W.-S."/>
            <person name="Park H."/>
            <person name="Jeong J."/>
            <person name="Song E.-S."/>
        </authorList>
    </citation>
    <scope>NUCLEOTIDE SEQUENCE [LARGE SCALE GENOMIC DNA]</scope>
    <source>
        <strain evidence="1">51987-8</strain>
    </source>
</reference>
<protein>
    <submittedName>
        <fullName evidence="1">Uncharacterized protein</fullName>
    </submittedName>
</protein>
<name>A0A369K471_HYPMA</name>
<organism evidence="1 2">
    <name type="scientific">Hypsizygus marmoreus</name>
    <name type="common">White beech mushroom</name>
    <name type="synonym">Agaricus marmoreus</name>
    <dbReference type="NCBI Taxonomy" id="39966"/>
    <lineage>
        <taxon>Eukaryota</taxon>
        <taxon>Fungi</taxon>
        <taxon>Dikarya</taxon>
        <taxon>Basidiomycota</taxon>
        <taxon>Agaricomycotina</taxon>
        <taxon>Agaricomycetes</taxon>
        <taxon>Agaricomycetidae</taxon>
        <taxon>Agaricales</taxon>
        <taxon>Tricholomatineae</taxon>
        <taxon>Lyophyllaceae</taxon>
        <taxon>Hypsizygus</taxon>
    </lineage>
</organism>
<accession>A0A369K471</accession>
<dbReference type="Proteomes" id="UP000076154">
    <property type="component" value="Unassembled WGS sequence"/>
</dbReference>
<gene>
    <name evidence="1" type="ORF">Hypma_003787</name>
</gene>
<proteinExistence type="predicted"/>
<dbReference type="EMBL" id="LUEZ02000015">
    <property type="protein sequence ID" value="RDB27567.1"/>
    <property type="molecule type" value="Genomic_DNA"/>
</dbReference>
<sequence length="135" mass="14838">MDWLTTLQMCRASSSVPILSIAMSPRTFSTASTDSTSPRMFQSMARYLLQTILALVNPFTRNILRAPKASRYGIAAGFIIVGRVQNLAQLAHRNLPGDVTCRHFNDELTARQFFVAASGVKSNISPGPFPEVCFV</sequence>
<evidence type="ECO:0000313" key="1">
    <source>
        <dbReference type="EMBL" id="RDB27567.1"/>
    </source>
</evidence>
<comment type="caution">
    <text evidence="1">The sequence shown here is derived from an EMBL/GenBank/DDBJ whole genome shotgun (WGS) entry which is preliminary data.</text>
</comment>
<evidence type="ECO:0000313" key="2">
    <source>
        <dbReference type="Proteomes" id="UP000076154"/>
    </source>
</evidence>
<keyword evidence="2" id="KW-1185">Reference proteome</keyword>
<dbReference type="InParanoid" id="A0A369K471"/>
<dbReference type="AlphaFoldDB" id="A0A369K471"/>